<organism evidence="8">
    <name type="scientific">Shewanella frigidimarina</name>
    <dbReference type="NCBI Taxonomy" id="56812"/>
    <lineage>
        <taxon>Bacteria</taxon>
        <taxon>Pseudomonadati</taxon>
        <taxon>Pseudomonadota</taxon>
        <taxon>Gammaproteobacteria</taxon>
        <taxon>Alteromonadales</taxon>
        <taxon>Shewanellaceae</taxon>
        <taxon>Shewanella</taxon>
    </lineage>
</organism>
<proteinExistence type="inferred from homology"/>
<evidence type="ECO:0000313" key="9">
    <source>
        <dbReference type="Proteomes" id="UP000055702"/>
    </source>
</evidence>
<dbReference type="EC" id="4.2.2.29" evidence="7"/>
<dbReference type="CDD" id="cd08010">
    <property type="entry name" value="MltG_like"/>
    <property type="match status" value="1"/>
</dbReference>
<evidence type="ECO:0000313" key="8">
    <source>
        <dbReference type="EMBL" id="KVX03290.1"/>
    </source>
</evidence>
<dbReference type="Gene3D" id="3.30.1490.480">
    <property type="entry name" value="Endolytic murein transglycosylase"/>
    <property type="match status" value="1"/>
</dbReference>
<name>A0A119D0P8_SHEFR</name>
<dbReference type="HAMAP" id="MF_02065">
    <property type="entry name" value="MltG"/>
    <property type="match status" value="1"/>
</dbReference>
<dbReference type="PANTHER" id="PTHR30518">
    <property type="entry name" value="ENDOLYTIC MUREIN TRANSGLYCOSYLASE"/>
    <property type="match status" value="1"/>
</dbReference>
<comment type="catalytic activity">
    <reaction evidence="7">
        <text>a peptidoglycan chain = a peptidoglycan chain with N-acetyl-1,6-anhydromuramyl-[peptide] at the reducing end + a peptidoglycan chain with N-acetylglucosamine at the non-reducing end.</text>
        <dbReference type="EC" id="4.2.2.29"/>
    </reaction>
</comment>
<gene>
    <name evidence="7" type="primary">mltG</name>
    <name evidence="8" type="ORF">AWJ07_01580</name>
</gene>
<comment type="function">
    <text evidence="7">Functions as a peptidoglycan terminase that cleaves nascent peptidoglycan strands endolytically to terminate their elongation.</text>
</comment>
<dbReference type="GO" id="GO:0009252">
    <property type="term" value="P:peptidoglycan biosynthetic process"/>
    <property type="evidence" value="ECO:0007669"/>
    <property type="project" value="UniProtKB-UniRule"/>
</dbReference>
<evidence type="ECO:0000256" key="5">
    <source>
        <dbReference type="ARBA" id="ARBA00023239"/>
    </source>
</evidence>
<comment type="caution">
    <text evidence="8">The sequence shown here is derived from an EMBL/GenBank/DDBJ whole genome shotgun (WGS) entry which is preliminary data.</text>
</comment>
<evidence type="ECO:0000256" key="3">
    <source>
        <dbReference type="ARBA" id="ARBA00022989"/>
    </source>
</evidence>
<feature type="site" description="Important for catalytic activity" evidence="7">
    <location>
        <position position="220"/>
    </location>
</feature>
<keyword evidence="1 7" id="KW-1003">Cell membrane</keyword>
<dbReference type="Gene3D" id="3.30.160.60">
    <property type="entry name" value="Classic Zinc Finger"/>
    <property type="match status" value="1"/>
</dbReference>
<comment type="similarity">
    <text evidence="7">Belongs to the transglycosylase MltG family.</text>
</comment>
<dbReference type="InterPro" id="IPR003770">
    <property type="entry name" value="MLTG-like"/>
</dbReference>
<evidence type="ECO:0000256" key="7">
    <source>
        <dbReference type="HAMAP-Rule" id="MF_02065"/>
    </source>
</evidence>
<sequence length="337" mass="38022">MIKTIKTFFLASLIPLFTVVCLGGYWLVSGLIAYQKQPLQLTEIQTLTVEPGTSVIKLAQQLEQQSLITDSWKVKYLVKLEPKLAHIKTGLYQMIPGDTLEALLKRLYLGQQVVFSITLIEGKTIAEWQQTLSTTEHLANNTDDFNQVLLQNGDTSGLPEGKFYPETFHYHADDNLQTILNRSYTMMQLSLAQAWEGRDPDLALSSPYELLIIASIIEKETGKPEERDWVSAVFNNRLKKGMRLQTDPTVIYGMGERYKGNITRKDLREATAFNTYKIDGLPPTPIAAPSRASLFAAANPAKVNYLYFVSRNDGSHVFSSTLKAHNNAVNEFQRKRK</sequence>
<reference evidence="8 9" key="1">
    <citation type="submission" date="2016-01" db="EMBL/GenBank/DDBJ databases">
        <title>Draft genome of the antarctic isolate Shewanella frigidimarina Ag06-30.</title>
        <authorList>
            <person name="Parmeciano Di Noto G."/>
            <person name="Vazquez S."/>
            <person name="Mac Cormack W."/>
            <person name="Iriarte A."/>
            <person name="Quiroga C."/>
        </authorList>
    </citation>
    <scope>NUCLEOTIDE SEQUENCE [LARGE SCALE GENOMIC DNA]</scope>
    <source>
        <strain evidence="8 9">Ag06-30</strain>
    </source>
</reference>
<dbReference type="AlphaFoldDB" id="A0A119D0P8"/>
<evidence type="ECO:0000256" key="6">
    <source>
        <dbReference type="ARBA" id="ARBA00023316"/>
    </source>
</evidence>
<evidence type="ECO:0000256" key="1">
    <source>
        <dbReference type="ARBA" id="ARBA00022475"/>
    </source>
</evidence>
<keyword evidence="7" id="KW-0997">Cell inner membrane</keyword>
<evidence type="ECO:0000256" key="4">
    <source>
        <dbReference type="ARBA" id="ARBA00023136"/>
    </source>
</evidence>
<comment type="subcellular location">
    <subcellularLocation>
        <location evidence="7">Cell inner membrane</location>
        <topology evidence="7">Single-pass membrane protein</topology>
    </subcellularLocation>
</comment>
<dbReference type="GO" id="GO:0005886">
    <property type="term" value="C:plasma membrane"/>
    <property type="evidence" value="ECO:0007669"/>
    <property type="project" value="UniProtKB-SubCell"/>
</dbReference>
<keyword evidence="4 7" id="KW-0472">Membrane</keyword>
<dbReference type="GO" id="GO:0008932">
    <property type="term" value="F:lytic endotransglycosylase activity"/>
    <property type="evidence" value="ECO:0007669"/>
    <property type="project" value="UniProtKB-UniRule"/>
</dbReference>
<keyword evidence="3 7" id="KW-1133">Transmembrane helix</keyword>
<feature type="transmembrane region" description="Helical" evidence="7">
    <location>
        <begin position="7"/>
        <end position="28"/>
    </location>
</feature>
<dbReference type="GO" id="GO:0071555">
    <property type="term" value="P:cell wall organization"/>
    <property type="evidence" value="ECO:0007669"/>
    <property type="project" value="UniProtKB-KW"/>
</dbReference>
<dbReference type="Proteomes" id="UP000055702">
    <property type="component" value="Unassembled WGS sequence"/>
</dbReference>
<dbReference type="NCBIfam" id="TIGR00247">
    <property type="entry name" value="endolytic transglycosylase MltG"/>
    <property type="match status" value="1"/>
</dbReference>
<keyword evidence="5 7" id="KW-0456">Lyase</keyword>
<protein>
    <recommendedName>
        <fullName evidence="7">Endolytic murein transglycosylase</fullName>
        <ecNumber evidence="7">4.2.2.29</ecNumber>
    </recommendedName>
    <alternativeName>
        <fullName evidence="7">Peptidoglycan lytic transglycosylase</fullName>
    </alternativeName>
    <alternativeName>
        <fullName evidence="7">Peptidoglycan polymerization terminase</fullName>
    </alternativeName>
</protein>
<evidence type="ECO:0000256" key="2">
    <source>
        <dbReference type="ARBA" id="ARBA00022692"/>
    </source>
</evidence>
<dbReference type="PANTHER" id="PTHR30518:SF2">
    <property type="entry name" value="ENDOLYTIC MUREIN TRANSGLYCOSYLASE"/>
    <property type="match status" value="1"/>
</dbReference>
<accession>A0A119D0P8</accession>
<dbReference type="EMBL" id="LRDC01000001">
    <property type="protein sequence ID" value="KVX03290.1"/>
    <property type="molecule type" value="Genomic_DNA"/>
</dbReference>
<keyword evidence="6 7" id="KW-0961">Cell wall biogenesis/degradation</keyword>
<keyword evidence="2 7" id="KW-0812">Transmembrane</keyword>
<dbReference type="Pfam" id="PF02618">
    <property type="entry name" value="YceG"/>
    <property type="match status" value="1"/>
</dbReference>